<evidence type="ECO:0008006" key="4">
    <source>
        <dbReference type="Google" id="ProtNLM"/>
    </source>
</evidence>
<dbReference type="OrthoDB" id="3872573at2"/>
<evidence type="ECO:0000256" key="1">
    <source>
        <dbReference type="SAM" id="Coils"/>
    </source>
</evidence>
<dbReference type="Proteomes" id="UP000318416">
    <property type="component" value="Unassembled WGS sequence"/>
</dbReference>
<comment type="caution">
    <text evidence="2">The sequence shown here is derived from an EMBL/GenBank/DDBJ whole genome shotgun (WGS) entry which is preliminary data.</text>
</comment>
<name>A0A561ETC8_9ACTN</name>
<keyword evidence="3" id="KW-1185">Reference proteome</keyword>
<dbReference type="AlphaFoldDB" id="A0A561ETC8"/>
<dbReference type="Gene3D" id="1.10.287.1060">
    <property type="entry name" value="ESAT-6-like"/>
    <property type="match status" value="1"/>
</dbReference>
<feature type="coiled-coil region" evidence="1">
    <location>
        <begin position="48"/>
        <end position="75"/>
    </location>
</feature>
<evidence type="ECO:0000313" key="3">
    <source>
        <dbReference type="Proteomes" id="UP000318416"/>
    </source>
</evidence>
<dbReference type="EMBL" id="VIVR01000001">
    <property type="protein sequence ID" value="TWE18831.1"/>
    <property type="molecule type" value="Genomic_DNA"/>
</dbReference>
<gene>
    <name evidence="2" type="ORF">FB465_3923</name>
</gene>
<protein>
    <recommendedName>
        <fullName evidence="4">Type VII secretion system (Wss) protein ESAT-6</fullName>
    </recommendedName>
</protein>
<proteinExistence type="predicted"/>
<reference evidence="2 3" key="1">
    <citation type="submission" date="2019-06" db="EMBL/GenBank/DDBJ databases">
        <title>Sequencing the genomes of 1000 actinobacteria strains.</title>
        <authorList>
            <person name="Klenk H.-P."/>
        </authorList>
    </citation>
    <scope>NUCLEOTIDE SEQUENCE [LARGE SCALE GENOMIC DNA]</scope>
    <source>
        <strain evidence="2 3">DSM 41649</strain>
    </source>
</reference>
<dbReference type="RefSeq" id="WP_145792270.1">
    <property type="nucleotide sequence ID" value="NZ_BAAABR010000031.1"/>
</dbReference>
<accession>A0A561ETC8</accession>
<keyword evidence="1" id="KW-0175">Coiled coil</keyword>
<organism evidence="2 3">
    <name type="scientific">Kitasatospora atroaurantiaca</name>
    <dbReference type="NCBI Taxonomy" id="285545"/>
    <lineage>
        <taxon>Bacteria</taxon>
        <taxon>Bacillati</taxon>
        <taxon>Actinomycetota</taxon>
        <taxon>Actinomycetes</taxon>
        <taxon>Kitasatosporales</taxon>
        <taxon>Streptomycetaceae</taxon>
        <taxon>Kitasatospora</taxon>
    </lineage>
</organism>
<sequence>MNFFGEAWDDVKGAAGAVAKVGKDIIMAPAEIAHWALAEMFGGGEEELHKIAAELEALGKQMDELSKEINSALGHLTWHGPAADAFINHAHGRVRELSGVADELGGLGKSVERLANVY</sequence>
<evidence type="ECO:0000313" key="2">
    <source>
        <dbReference type="EMBL" id="TWE18831.1"/>
    </source>
</evidence>